<evidence type="ECO:0000256" key="1">
    <source>
        <dbReference type="SAM" id="Phobius"/>
    </source>
</evidence>
<sequence length="138" mass="15243">MSGLFFLPYATSAAGVLIGVYLTTGKYKYNRTDYILRAGLIFVVNLVISYLLDFAFPLESAVGGTGLALSTAYYVGLSAYAIIPGLAFGRFTVFRANDMGHHKDICYLSAIPFFFIYFMLFAHRRDAESNAPHKLGKV</sequence>
<feature type="transmembrane region" description="Helical" evidence="1">
    <location>
        <begin position="34"/>
        <end position="52"/>
    </location>
</feature>
<organism evidence="2 3">
    <name type="scientific">Martelella alba</name>
    <dbReference type="NCBI Taxonomy" id="2590451"/>
    <lineage>
        <taxon>Bacteria</taxon>
        <taxon>Pseudomonadati</taxon>
        <taxon>Pseudomonadota</taxon>
        <taxon>Alphaproteobacteria</taxon>
        <taxon>Hyphomicrobiales</taxon>
        <taxon>Aurantimonadaceae</taxon>
        <taxon>Martelella</taxon>
    </lineage>
</organism>
<name>A0A506U6E9_9HYPH</name>
<gene>
    <name evidence="2" type="ORF">FJU08_17210</name>
</gene>
<feature type="transmembrane region" description="Helical" evidence="1">
    <location>
        <begin position="105"/>
        <end position="122"/>
    </location>
</feature>
<keyword evidence="1" id="KW-1133">Transmembrane helix</keyword>
<dbReference type="EMBL" id="VHLG01000012">
    <property type="protein sequence ID" value="TPW28545.1"/>
    <property type="molecule type" value="Genomic_DNA"/>
</dbReference>
<feature type="transmembrane region" description="Helical" evidence="1">
    <location>
        <begin position="6"/>
        <end position="22"/>
    </location>
</feature>
<keyword evidence="1" id="KW-0812">Transmembrane</keyword>
<keyword evidence="1" id="KW-0472">Membrane</keyword>
<dbReference type="RefSeq" id="WP_141150263.1">
    <property type="nucleotide sequence ID" value="NZ_VHLG01000012.1"/>
</dbReference>
<comment type="caution">
    <text evidence="2">The sequence shown here is derived from an EMBL/GenBank/DDBJ whole genome shotgun (WGS) entry which is preliminary data.</text>
</comment>
<reference evidence="2 3" key="1">
    <citation type="submission" date="2019-06" db="EMBL/GenBank/DDBJ databases">
        <authorList>
            <person name="Li M."/>
        </authorList>
    </citation>
    <scope>NUCLEOTIDE SEQUENCE [LARGE SCALE GENOMIC DNA]</scope>
    <source>
        <strain evidence="2 3">BGMRC2036</strain>
    </source>
</reference>
<evidence type="ECO:0000313" key="2">
    <source>
        <dbReference type="EMBL" id="TPW28545.1"/>
    </source>
</evidence>
<keyword evidence="3" id="KW-1185">Reference proteome</keyword>
<dbReference type="AlphaFoldDB" id="A0A506U6E9"/>
<protein>
    <submittedName>
        <fullName evidence="2">Uncharacterized protein</fullName>
    </submittedName>
</protein>
<proteinExistence type="predicted"/>
<dbReference type="OrthoDB" id="7916174at2"/>
<feature type="transmembrane region" description="Helical" evidence="1">
    <location>
        <begin position="72"/>
        <end position="93"/>
    </location>
</feature>
<evidence type="ECO:0000313" key="3">
    <source>
        <dbReference type="Proteomes" id="UP000318801"/>
    </source>
</evidence>
<dbReference type="Proteomes" id="UP000318801">
    <property type="component" value="Unassembled WGS sequence"/>
</dbReference>
<accession>A0A506U6E9</accession>